<dbReference type="Gramene" id="Potri.011G073666.1.v4.1">
    <property type="protein sequence ID" value="Potri.011G073666.1.v4.1"/>
    <property type="gene ID" value="Potri.011G073666.v4.1"/>
</dbReference>
<accession>A0A3N7G307</accession>
<name>A0A3N7G307_POPTR</name>
<reference evidence="2" key="1">
    <citation type="journal article" date="2006" name="Science">
        <title>The genome of black cottonwood, Populus trichocarpa (Torr. &amp; Gray).</title>
        <authorList>
            <person name="Tuskan G.A."/>
            <person name="Difazio S."/>
            <person name="Jansson S."/>
            <person name="Bohlmann J."/>
            <person name="Grigoriev I."/>
            <person name="Hellsten U."/>
            <person name="Putnam N."/>
            <person name="Ralph S."/>
            <person name="Rombauts S."/>
            <person name="Salamov A."/>
            <person name="Schein J."/>
            <person name="Sterck L."/>
            <person name="Aerts A."/>
            <person name="Bhalerao R.R."/>
            <person name="Bhalerao R.P."/>
            <person name="Blaudez D."/>
            <person name="Boerjan W."/>
            <person name="Brun A."/>
            <person name="Brunner A."/>
            <person name="Busov V."/>
            <person name="Campbell M."/>
            <person name="Carlson J."/>
            <person name="Chalot M."/>
            <person name="Chapman J."/>
            <person name="Chen G.L."/>
            <person name="Cooper D."/>
            <person name="Coutinho P.M."/>
            <person name="Couturier J."/>
            <person name="Covert S."/>
            <person name="Cronk Q."/>
            <person name="Cunningham R."/>
            <person name="Davis J."/>
            <person name="Degroeve S."/>
            <person name="Dejardin A."/>
            <person name="Depamphilis C."/>
            <person name="Detter J."/>
            <person name="Dirks B."/>
            <person name="Dubchak I."/>
            <person name="Duplessis S."/>
            <person name="Ehlting J."/>
            <person name="Ellis B."/>
            <person name="Gendler K."/>
            <person name="Goodstein D."/>
            <person name="Gribskov M."/>
            <person name="Grimwood J."/>
            <person name="Groover A."/>
            <person name="Gunter L."/>
            <person name="Hamberger B."/>
            <person name="Heinze B."/>
            <person name="Helariutta Y."/>
            <person name="Henrissat B."/>
            <person name="Holligan D."/>
            <person name="Holt R."/>
            <person name="Huang W."/>
            <person name="Islam-Faridi N."/>
            <person name="Jones S."/>
            <person name="Jones-Rhoades M."/>
            <person name="Jorgensen R."/>
            <person name="Joshi C."/>
            <person name="Kangasjarvi J."/>
            <person name="Karlsson J."/>
            <person name="Kelleher C."/>
            <person name="Kirkpatrick R."/>
            <person name="Kirst M."/>
            <person name="Kohler A."/>
            <person name="Kalluri U."/>
            <person name="Larimer F."/>
            <person name="Leebens-Mack J."/>
            <person name="Leple J.C."/>
            <person name="Locascio P."/>
            <person name="Lou Y."/>
            <person name="Lucas S."/>
            <person name="Martin F."/>
            <person name="Montanini B."/>
            <person name="Napoli C."/>
            <person name="Nelson D.R."/>
            <person name="Nelson C."/>
            <person name="Nieminen K."/>
            <person name="Nilsson O."/>
            <person name="Pereda V."/>
            <person name="Peter G."/>
            <person name="Philippe R."/>
            <person name="Pilate G."/>
            <person name="Poliakov A."/>
            <person name="Razumovskaya J."/>
            <person name="Richardson P."/>
            <person name="Rinaldi C."/>
            <person name="Ritland K."/>
            <person name="Rouze P."/>
            <person name="Ryaboy D."/>
            <person name="Schmutz J."/>
            <person name="Schrader J."/>
            <person name="Segerman B."/>
            <person name="Shin H."/>
            <person name="Siddiqui A."/>
            <person name="Sterky F."/>
            <person name="Terry A."/>
            <person name="Tsai C.J."/>
            <person name="Uberbacher E."/>
            <person name="Unneberg P."/>
            <person name="Vahala J."/>
            <person name="Wall K."/>
            <person name="Wessler S."/>
            <person name="Yang G."/>
            <person name="Yin T."/>
            <person name="Douglas C."/>
            <person name="Marra M."/>
            <person name="Sandberg G."/>
            <person name="Van de Peer Y."/>
            <person name="Rokhsar D."/>
        </authorList>
    </citation>
    <scope>NUCLEOTIDE SEQUENCE [LARGE SCALE GENOMIC DNA]</scope>
    <source>
        <strain evidence="2">Nisqually-1</strain>
    </source>
</reference>
<dbReference type="EMBL" id="KZ623342">
    <property type="protein sequence ID" value="RQO93121.1"/>
    <property type="molecule type" value="Genomic_DNA"/>
</dbReference>
<evidence type="ECO:0000256" key="1">
    <source>
        <dbReference type="SAM" id="Phobius"/>
    </source>
</evidence>
<dbReference type="InParanoid" id="A0A3N7G307"/>
<protein>
    <submittedName>
        <fullName evidence="2">Uncharacterized protein</fullName>
    </submittedName>
</protein>
<sequence>MKTENQWIGNVFFFPVFLRRRCISQSPAKQPNNTNSSQFSPFLDLPRPPFFLSIFYFSLLSLGPTPPLLVAIWMVEDRRRSCRGWWRVGGLRSCWWQRWLALLLSSVGSTGGGRSVNRWVLVWQLLWPRQKEKNFGRRLDFQREGFGRWLRESRFSCLGERPFGREPAEERGKSVCRGGRSVWLREAALVFGEVEMGALVL</sequence>
<gene>
    <name evidence="2" type="ORF">POPTR_T010050</name>
</gene>
<keyword evidence="1" id="KW-0472">Membrane</keyword>
<keyword evidence="1" id="KW-1133">Transmembrane helix</keyword>
<keyword evidence="1" id="KW-0812">Transmembrane</keyword>
<dbReference type="AlphaFoldDB" id="A0A3N7G307"/>
<organism evidence="2">
    <name type="scientific">Populus trichocarpa</name>
    <name type="common">Western balsam poplar</name>
    <name type="synonym">Populus balsamifera subsp. trichocarpa</name>
    <dbReference type="NCBI Taxonomy" id="3694"/>
    <lineage>
        <taxon>Eukaryota</taxon>
        <taxon>Viridiplantae</taxon>
        <taxon>Streptophyta</taxon>
        <taxon>Embryophyta</taxon>
        <taxon>Tracheophyta</taxon>
        <taxon>Spermatophyta</taxon>
        <taxon>Magnoliopsida</taxon>
        <taxon>eudicotyledons</taxon>
        <taxon>Gunneridae</taxon>
        <taxon>Pentapetalae</taxon>
        <taxon>rosids</taxon>
        <taxon>fabids</taxon>
        <taxon>Malpighiales</taxon>
        <taxon>Salicaceae</taxon>
        <taxon>Saliceae</taxon>
        <taxon>Populus</taxon>
    </lineage>
</organism>
<feature type="transmembrane region" description="Helical" evidence="1">
    <location>
        <begin position="50"/>
        <end position="75"/>
    </location>
</feature>
<evidence type="ECO:0000313" key="2">
    <source>
        <dbReference type="EMBL" id="RQO93121.1"/>
    </source>
</evidence>
<reference evidence="2" key="2">
    <citation type="submission" date="2017-07" db="EMBL/GenBank/DDBJ databases">
        <title>WGS assembly of Populus trichocarpa.</title>
        <authorList>
            <person name="Tuskan G."/>
            <person name="Difazio S."/>
            <person name="Jansson S."/>
            <person name="Bohlmann J."/>
            <person name="Grigoriev I."/>
            <person name="Hellsten U."/>
            <person name="Putnam N."/>
            <person name="Ralph S."/>
            <person name="Rombauts S."/>
            <person name="Salamov A."/>
            <person name="Schein J."/>
            <person name="Sterck L."/>
            <person name="Aerts A."/>
            <person name="Bhalerao R."/>
            <person name="Bhalerao R."/>
            <person name="Blaudez D."/>
            <person name="Boerjan W."/>
            <person name="Brun A."/>
            <person name="Brunner A."/>
            <person name="Busov V."/>
            <person name="Campbell M."/>
            <person name="Carlson J."/>
            <person name="Chalot M."/>
            <person name="Chapman J."/>
            <person name="Chen G."/>
            <person name="Cooper D."/>
            <person name="Coutinho P."/>
            <person name="Couturier J."/>
            <person name="Covert S."/>
            <person name="Cronk Q."/>
            <person name="Cunningham R."/>
            <person name="Davis J."/>
            <person name="Degroeve S."/>
            <person name="Dejardin A."/>
            <person name="Depamphilis C."/>
            <person name="Detter J."/>
            <person name="Dirks B."/>
            <person name="Dubchak I."/>
            <person name="Duplessis S."/>
            <person name="Ehlting J."/>
            <person name="Ellis B."/>
            <person name="Gendler K."/>
            <person name="Goodstein D."/>
            <person name="Gribskov M."/>
            <person name="Grimwood J."/>
            <person name="Groover A."/>
            <person name="Gunter L."/>
            <person name="Hamberger B."/>
            <person name="Heinze B."/>
            <person name="Helariutta Y."/>
            <person name="Henrissat B."/>
            <person name="Holligan D."/>
            <person name="Holt R."/>
            <person name="Huang W."/>
            <person name="Islam-Faridi N."/>
            <person name="Jones S."/>
            <person name="Jones-Rhoades M."/>
            <person name="Jorgensen R."/>
            <person name="Joshi C."/>
            <person name="Kangasjarvi J."/>
            <person name="Karlsson J."/>
            <person name="Kelleher C."/>
            <person name="Kirkpatrick R."/>
            <person name="Kirst M."/>
            <person name="Kohler A."/>
            <person name="Kalluri U."/>
            <person name="Larimer F."/>
            <person name="Leebens-Mack J."/>
            <person name="Leple J."/>
            <person name="Locascio P."/>
            <person name="Lou Y."/>
            <person name="Lucas S."/>
            <person name="Martin F."/>
            <person name="Montanini B."/>
            <person name="Napoli C."/>
            <person name="Nelson D."/>
            <person name="Nelson C."/>
            <person name="Nieminen K."/>
            <person name="Nilsson O."/>
            <person name="Pereda V."/>
            <person name="Peter G."/>
            <person name="Philippe R."/>
            <person name="Pilate G."/>
            <person name="Poliakov A."/>
            <person name="Razumovskaya J."/>
            <person name="Richardson P."/>
            <person name="Rinaldi C."/>
            <person name="Ritland K."/>
            <person name="Rouze P."/>
            <person name="Ryaboy D."/>
            <person name="Schmutz J."/>
            <person name="Schrader J."/>
            <person name="Segerman B."/>
            <person name="Shin H."/>
            <person name="Siddiqui A."/>
            <person name="Sterky F."/>
            <person name="Terry A."/>
            <person name="Tsai C."/>
            <person name="Uberbacher E."/>
            <person name="Unneberg P."/>
            <person name="Vahala J."/>
            <person name="Wall K."/>
            <person name="Wessler S."/>
            <person name="Yang G."/>
            <person name="Yin T."/>
            <person name="Douglas C."/>
            <person name="Marra M."/>
            <person name="Sandberg G."/>
            <person name="Van De Peer Y."/>
            <person name="Rokhsar D."/>
        </authorList>
    </citation>
    <scope>NUCLEOTIDE SEQUENCE</scope>
    <source>
        <strain evidence="2">Nisqually-1</strain>
    </source>
</reference>
<proteinExistence type="predicted"/>